<feature type="compositionally biased region" description="Low complexity" evidence="1">
    <location>
        <begin position="138"/>
        <end position="155"/>
    </location>
</feature>
<keyword evidence="4" id="KW-1185">Reference proteome</keyword>
<evidence type="ECO:0000313" key="4">
    <source>
        <dbReference type="Proteomes" id="UP000002277"/>
    </source>
</evidence>
<feature type="compositionally biased region" description="Low complexity" evidence="1">
    <location>
        <begin position="40"/>
        <end position="50"/>
    </location>
</feature>
<dbReference type="Ensembl" id="ENSPTRT00000097862.1">
    <property type="protein sequence ID" value="ENSPTRP00000083217.1"/>
    <property type="gene ID" value="ENSPTRG00000011203.6"/>
</dbReference>
<accession>A0A2I3SGD3</accession>
<evidence type="ECO:0000313" key="3">
    <source>
        <dbReference type="Ensembl" id="ENSPTRP00000083217.1"/>
    </source>
</evidence>
<feature type="region of interest" description="Disordered" evidence="1">
    <location>
        <begin position="28"/>
        <end position="270"/>
    </location>
</feature>
<dbReference type="GO" id="GO:0097193">
    <property type="term" value="P:intrinsic apoptotic signaling pathway"/>
    <property type="evidence" value="ECO:0007669"/>
    <property type="project" value="InterPro"/>
</dbReference>
<dbReference type="Bgee" id="ENSPTRG00000011203">
    <property type="expression patterns" value="Expressed in superior frontal gyrus and 21 other cell types or tissues"/>
</dbReference>
<dbReference type="GO" id="GO:0005739">
    <property type="term" value="C:mitochondrion"/>
    <property type="evidence" value="ECO:0007669"/>
    <property type="project" value="InterPro"/>
</dbReference>
<dbReference type="Proteomes" id="UP000002277">
    <property type="component" value="Chromosome 19"/>
</dbReference>
<protein>
    <submittedName>
        <fullName evidence="2">BCL2 binding component 3</fullName>
    </submittedName>
</protein>
<dbReference type="EMBL" id="AC193188">
    <property type="status" value="NOT_ANNOTATED_CDS"/>
    <property type="molecule type" value="Genomic_DNA"/>
</dbReference>
<organism evidence="2 4">
    <name type="scientific">Pan troglodytes</name>
    <name type="common">Chimpanzee</name>
    <dbReference type="NCBI Taxonomy" id="9598"/>
    <lineage>
        <taxon>Eukaryota</taxon>
        <taxon>Metazoa</taxon>
        <taxon>Chordata</taxon>
        <taxon>Craniata</taxon>
        <taxon>Vertebrata</taxon>
        <taxon>Euteleostomi</taxon>
        <taxon>Mammalia</taxon>
        <taxon>Eutheria</taxon>
        <taxon>Euarchontoglires</taxon>
        <taxon>Primates</taxon>
        <taxon>Haplorrhini</taxon>
        <taxon>Catarrhini</taxon>
        <taxon>Hominidae</taxon>
        <taxon>Pan</taxon>
    </lineage>
</organism>
<dbReference type="PANTHER" id="PTHR28639:SF1">
    <property type="entry name" value="BCL-2-BINDING COMPONENT 3, ISOFORMS 3_4"/>
    <property type="match status" value="1"/>
</dbReference>
<evidence type="ECO:0000313" key="2">
    <source>
        <dbReference type="Ensembl" id="ENSPTRP00000076073.1"/>
    </source>
</evidence>
<dbReference type="OMA" id="GGFPLAW"/>
<dbReference type="GO" id="GO:0090200">
    <property type="term" value="P:positive regulation of release of cytochrome c from mitochondria"/>
    <property type="evidence" value="ECO:0007669"/>
    <property type="project" value="InterPro"/>
</dbReference>
<dbReference type="VGNC" id="VGNC:2097">
    <property type="gene designation" value="BBC3"/>
</dbReference>
<gene>
    <name evidence="2 5" type="primary">BBC3</name>
</gene>
<feature type="compositionally biased region" description="Gly residues" evidence="1">
    <location>
        <begin position="156"/>
        <end position="180"/>
    </location>
</feature>
<dbReference type="GeneTree" id="ENSGT00710000107236"/>
<evidence type="ECO:0000313" key="5">
    <source>
        <dbReference type="VGNC" id="VGNC:2097"/>
    </source>
</evidence>
<dbReference type="PANTHER" id="PTHR28639">
    <property type="entry name" value="BCL-2-BINDING COMPONENT 3"/>
    <property type="match status" value="1"/>
</dbReference>
<evidence type="ECO:0000256" key="1">
    <source>
        <dbReference type="SAM" id="MobiDB-lite"/>
    </source>
</evidence>
<feature type="compositionally biased region" description="Pro residues" evidence="1">
    <location>
        <begin position="53"/>
        <end position="63"/>
    </location>
</feature>
<proteinExistence type="predicted"/>
<feature type="compositionally biased region" description="Basic residues" evidence="1">
    <location>
        <begin position="74"/>
        <end position="87"/>
    </location>
</feature>
<reference evidence="2" key="2">
    <citation type="submission" date="2025-05" db="UniProtKB">
        <authorList>
            <consortium name="Ensembl"/>
        </authorList>
    </citation>
    <scope>IDENTIFICATION</scope>
</reference>
<dbReference type="InterPro" id="IPR031661">
    <property type="entry name" value="Bbc3"/>
</dbReference>
<feature type="compositionally biased region" description="Basic residues" evidence="1">
    <location>
        <begin position="95"/>
        <end position="106"/>
    </location>
</feature>
<feature type="compositionally biased region" description="Low complexity" evidence="1">
    <location>
        <begin position="181"/>
        <end position="215"/>
    </location>
</feature>
<feature type="compositionally biased region" description="Low complexity" evidence="1">
    <location>
        <begin position="64"/>
        <end position="73"/>
    </location>
</feature>
<dbReference type="AlphaFoldDB" id="A0A2I3SGD3"/>
<reference evidence="3 4" key="1">
    <citation type="journal article" date="2005" name="Nature">
        <title>Initial sequence of the chimpanzee genome and comparison with the human genome.</title>
        <authorList>
            <consortium name="Chimpanzee sequencing and analysis consortium"/>
        </authorList>
    </citation>
    <scope>NUCLEOTIDE SEQUENCE [LARGE SCALE GENOMIC DNA]</scope>
</reference>
<sequence>MKFGMGSAQACPCQVPRAASATWVPCQICGPRERHGPRTPGGQLPGARRGPGPRRPAPLPARPPGALGSVLRPLRARPGCRPRRPHPAARCLPLRPHRPTRRHRRPGGSPLAWGSPQPAPRPAPGRAGDSEELEKSSALALAGGAAPGVARAQRPGGSGGRSHPGGPGSPRGGGTVGPGDRGPAAADGGRPQRAVRAAETRGAAAAPPLALEGPVQSHHGTPALTQGPQSPRDGAQLGACTRPVDVRDSGGRPLPPPDTLASAGDFLCTM</sequence>
<dbReference type="Ensembl" id="ENSPTRT00000083635.1">
    <property type="protein sequence ID" value="ENSPTRP00000076073.1"/>
    <property type="gene ID" value="ENSPTRG00000047903.1"/>
</dbReference>
<dbReference type="GO" id="GO:0043065">
    <property type="term" value="P:positive regulation of apoptotic process"/>
    <property type="evidence" value="ECO:0007669"/>
    <property type="project" value="InterPro"/>
</dbReference>
<name>A0A2I3SGD3_PANTR</name>